<dbReference type="InterPro" id="IPR014729">
    <property type="entry name" value="Rossmann-like_a/b/a_fold"/>
</dbReference>
<dbReference type="OrthoDB" id="249888at2"/>
<evidence type="ECO:0008006" key="3">
    <source>
        <dbReference type="Google" id="ProtNLM"/>
    </source>
</evidence>
<name>A0A517TF30_9PLAN</name>
<dbReference type="RefSeq" id="WP_145266571.1">
    <property type="nucleotide sequence ID" value="NZ_CP036316.1"/>
</dbReference>
<dbReference type="KEGG" id="chya:V22_42530"/>
<keyword evidence="2" id="KW-1185">Reference proteome</keyword>
<evidence type="ECO:0000313" key="2">
    <source>
        <dbReference type="Proteomes" id="UP000319976"/>
    </source>
</evidence>
<sequence>MFDPHKTDVEQGVKASMDLFEKAHVGPEAPLDPIEPKHVLVVLDGSTQDGTSIGIARELKARFSCDVTVCDAREKHAESNDVAEGIAAGLGAGVLARSSGESYEQILAAIEKTGCDLCVVPCPYGRDLTAVGADSAGTVIDVLLARSPVPLIVVRKPYAIDDKPFHDVVLLLIGENEAAERAARWASGLVAASGEMELLLILEEEFYENIHKLLQVLEPNRDFSRDDLVKALEQEHVRLHHSLQKTASEKNFGYRLEAHREDEPSLAVLERDEGHPLVVVALERGDHASEGHVSDRIRKSPNPILVVFQ</sequence>
<protein>
    <recommendedName>
        <fullName evidence="3">Universal stress protein family protein</fullName>
    </recommendedName>
</protein>
<evidence type="ECO:0000313" key="1">
    <source>
        <dbReference type="EMBL" id="QDT66981.1"/>
    </source>
</evidence>
<reference evidence="1 2" key="1">
    <citation type="submission" date="2019-02" db="EMBL/GenBank/DDBJ databases">
        <title>Deep-cultivation of Planctomycetes and their phenomic and genomic characterization uncovers novel biology.</title>
        <authorList>
            <person name="Wiegand S."/>
            <person name="Jogler M."/>
            <person name="Boedeker C."/>
            <person name="Pinto D."/>
            <person name="Vollmers J."/>
            <person name="Rivas-Marin E."/>
            <person name="Kohn T."/>
            <person name="Peeters S.H."/>
            <person name="Heuer A."/>
            <person name="Rast P."/>
            <person name="Oberbeckmann S."/>
            <person name="Bunk B."/>
            <person name="Jeske O."/>
            <person name="Meyerdierks A."/>
            <person name="Storesund J.E."/>
            <person name="Kallscheuer N."/>
            <person name="Luecker S."/>
            <person name="Lage O.M."/>
            <person name="Pohl T."/>
            <person name="Merkel B.J."/>
            <person name="Hornburger P."/>
            <person name="Mueller R.-W."/>
            <person name="Bruemmer F."/>
            <person name="Labrenz M."/>
            <person name="Spormann A.M."/>
            <person name="Op den Camp H."/>
            <person name="Overmann J."/>
            <person name="Amann R."/>
            <person name="Jetten M.S.M."/>
            <person name="Mascher T."/>
            <person name="Medema M.H."/>
            <person name="Devos D.P."/>
            <person name="Kaster A.-K."/>
            <person name="Ovreas L."/>
            <person name="Rohde M."/>
            <person name="Galperin M.Y."/>
            <person name="Jogler C."/>
        </authorList>
    </citation>
    <scope>NUCLEOTIDE SEQUENCE [LARGE SCALE GENOMIC DNA]</scope>
    <source>
        <strain evidence="1 2">V22</strain>
    </source>
</reference>
<gene>
    <name evidence="1" type="ORF">V22_42530</name>
</gene>
<dbReference type="SUPFAM" id="SSF52402">
    <property type="entry name" value="Adenine nucleotide alpha hydrolases-like"/>
    <property type="match status" value="1"/>
</dbReference>
<accession>A0A517TF30</accession>
<dbReference type="Gene3D" id="3.40.50.620">
    <property type="entry name" value="HUPs"/>
    <property type="match status" value="2"/>
</dbReference>
<dbReference type="AlphaFoldDB" id="A0A517TF30"/>
<dbReference type="EMBL" id="CP036316">
    <property type="protein sequence ID" value="QDT66981.1"/>
    <property type="molecule type" value="Genomic_DNA"/>
</dbReference>
<dbReference type="Proteomes" id="UP000319976">
    <property type="component" value="Chromosome"/>
</dbReference>
<organism evidence="1 2">
    <name type="scientific">Calycomorphotria hydatis</name>
    <dbReference type="NCBI Taxonomy" id="2528027"/>
    <lineage>
        <taxon>Bacteria</taxon>
        <taxon>Pseudomonadati</taxon>
        <taxon>Planctomycetota</taxon>
        <taxon>Planctomycetia</taxon>
        <taxon>Planctomycetales</taxon>
        <taxon>Planctomycetaceae</taxon>
        <taxon>Calycomorphotria</taxon>
    </lineage>
</organism>
<proteinExistence type="predicted"/>